<accession>A0A9K3NKZ7</accession>
<dbReference type="AlphaFoldDB" id="A0A9K3NKZ7"/>
<evidence type="ECO:0000256" key="1">
    <source>
        <dbReference type="SAM" id="MobiDB-lite"/>
    </source>
</evidence>
<dbReference type="Proteomes" id="UP000215914">
    <property type="component" value="Unassembled WGS sequence"/>
</dbReference>
<evidence type="ECO:0000313" key="3">
    <source>
        <dbReference type="Proteomes" id="UP000215914"/>
    </source>
</evidence>
<feature type="region of interest" description="Disordered" evidence="1">
    <location>
        <begin position="1"/>
        <end position="106"/>
    </location>
</feature>
<gene>
    <name evidence="2" type="ORF">HanXRQr2_Chr06g0272371</name>
</gene>
<reference evidence="2" key="1">
    <citation type="journal article" date="2017" name="Nature">
        <title>The sunflower genome provides insights into oil metabolism, flowering and Asterid evolution.</title>
        <authorList>
            <person name="Badouin H."/>
            <person name="Gouzy J."/>
            <person name="Grassa C.J."/>
            <person name="Murat F."/>
            <person name="Staton S.E."/>
            <person name="Cottret L."/>
            <person name="Lelandais-Briere C."/>
            <person name="Owens G.L."/>
            <person name="Carrere S."/>
            <person name="Mayjonade B."/>
            <person name="Legrand L."/>
            <person name="Gill N."/>
            <person name="Kane N.C."/>
            <person name="Bowers J.E."/>
            <person name="Hubner S."/>
            <person name="Bellec A."/>
            <person name="Berard A."/>
            <person name="Berges H."/>
            <person name="Blanchet N."/>
            <person name="Boniface M.C."/>
            <person name="Brunel D."/>
            <person name="Catrice O."/>
            <person name="Chaidir N."/>
            <person name="Claudel C."/>
            <person name="Donnadieu C."/>
            <person name="Faraut T."/>
            <person name="Fievet G."/>
            <person name="Helmstetter N."/>
            <person name="King M."/>
            <person name="Knapp S.J."/>
            <person name="Lai Z."/>
            <person name="Le Paslier M.C."/>
            <person name="Lippi Y."/>
            <person name="Lorenzon L."/>
            <person name="Mandel J.R."/>
            <person name="Marage G."/>
            <person name="Marchand G."/>
            <person name="Marquand E."/>
            <person name="Bret-Mestries E."/>
            <person name="Morien E."/>
            <person name="Nambeesan S."/>
            <person name="Nguyen T."/>
            <person name="Pegot-Espagnet P."/>
            <person name="Pouilly N."/>
            <person name="Raftis F."/>
            <person name="Sallet E."/>
            <person name="Schiex T."/>
            <person name="Thomas J."/>
            <person name="Vandecasteele C."/>
            <person name="Vares D."/>
            <person name="Vear F."/>
            <person name="Vautrin S."/>
            <person name="Crespi M."/>
            <person name="Mangin B."/>
            <person name="Burke J.M."/>
            <person name="Salse J."/>
            <person name="Munos S."/>
            <person name="Vincourt P."/>
            <person name="Rieseberg L.H."/>
            <person name="Langlade N.B."/>
        </authorList>
    </citation>
    <scope>NUCLEOTIDE SEQUENCE</scope>
    <source>
        <tissue evidence="2">Leaves</tissue>
    </source>
</reference>
<name>A0A9K3NKZ7_HELAN</name>
<reference evidence="2" key="2">
    <citation type="submission" date="2020-06" db="EMBL/GenBank/DDBJ databases">
        <title>Helianthus annuus Genome sequencing and assembly Release 2.</title>
        <authorList>
            <person name="Gouzy J."/>
            <person name="Langlade N."/>
            <person name="Munos S."/>
        </authorList>
    </citation>
    <scope>NUCLEOTIDE SEQUENCE</scope>
    <source>
        <tissue evidence="2">Leaves</tissue>
    </source>
</reference>
<sequence length="185" mass="20780">MYGAIGSEDRGAPKRHKPFELKLGTSWKYQDSKRKHMLKSEGQRWRALKVDVRPLNPGEADEAESADEPQSGDDDYADDPDAEAMEIEQGGSSRGGRRSGGPSVFDYTRQQIDPNWAHYGTIQGVVGNARPPTYTDWAESAHTIFDHQTFFSASMERLMKQNYETGATEQNPCLCFQTRNEQSVS</sequence>
<comment type="caution">
    <text evidence="2">The sequence shown here is derived from an EMBL/GenBank/DDBJ whole genome shotgun (WGS) entry which is preliminary data.</text>
</comment>
<protein>
    <submittedName>
        <fullName evidence="2">Uncharacterized protein</fullName>
    </submittedName>
</protein>
<keyword evidence="3" id="KW-1185">Reference proteome</keyword>
<dbReference type="Gramene" id="mRNA:HanXRQr2_Chr06g0272371">
    <property type="protein sequence ID" value="CDS:HanXRQr2_Chr06g0272371.1"/>
    <property type="gene ID" value="HanXRQr2_Chr06g0272371"/>
</dbReference>
<dbReference type="EMBL" id="MNCJ02000321">
    <property type="protein sequence ID" value="KAF5803525.1"/>
    <property type="molecule type" value="Genomic_DNA"/>
</dbReference>
<feature type="compositionally biased region" description="Basic and acidic residues" evidence="1">
    <location>
        <begin position="38"/>
        <end position="52"/>
    </location>
</feature>
<feature type="compositionally biased region" description="Acidic residues" evidence="1">
    <location>
        <begin position="59"/>
        <end position="86"/>
    </location>
</feature>
<evidence type="ECO:0000313" key="2">
    <source>
        <dbReference type="EMBL" id="KAF5803525.1"/>
    </source>
</evidence>
<proteinExistence type="predicted"/>
<organism evidence="2 3">
    <name type="scientific">Helianthus annuus</name>
    <name type="common">Common sunflower</name>
    <dbReference type="NCBI Taxonomy" id="4232"/>
    <lineage>
        <taxon>Eukaryota</taxon>
        <taxon>Viridiplantae</taxon>
        <taxon>Streptophyta</taxon>
        <taxon>Embryophyta</taxon>
        <taxon>Tracheophyta</taxon>
        <taxon>Spermatophyta</taxon>
        <taxon>Magnoliopsida</taxon>
        <taxon>eudicotyledons</taxon>
        <taxon>Gunneridae</taxon>
        <taxon>Pentapetalae</taxon>
        <taxon>asterids</taxon>
        <taxon>campanulids</taxon>
        <taxon>Asterales</taxon>
        <taxon>Asteraceae</taxon>
        <taxon>Asteroideae</taxon>
        <taxon>Heliantheae alliance</taxon>
        <taxon>Heliantheae</taxon>
        <taxon>Helianthus</taxon>
    </lineage>
</organism>